<keyword evidence="2" id="KW-0812">Transmembrane</keyword>
<dbReference type="GO" id="GO:0007165">
    <property type="term" value="P:signal transduction"/>
    <property type="evidence" value="ECO:0007669"/>
    <property type="project" value="UniProtKB-KW"/>
</dbReference>
<evidence type="ECO:0000256" key="1">
    <source>
        <dbReference type="ARBA" id="ARBA00004370"/>
    </source>
</evidence>
<keyword evidence="4" id="KW-0472">Membrane</keyword>
<dbReference type="SMART" id="SM00283">
    <property type="entry name" value="MA"/>
    <property type="match status" value="1"/>
</dbReference>
<evidence type="ECO:0000256" key="6">
    <source>
        <dbReference type="PROSITE-ProRule" id="PRU00284"/>
    </source>
</evidence>
<protein>
    <submittedName>
        <fullName evidence="9">Chemotaxis protein</fullName>
    </submittedName>
</protein>
<dbReference type="AlphaFoldDB" id="A0A6I6LQN7"/>
<keyword evidence="5 6" id="KW-0807">Transducer</keyword>
<evidence type="ECO:0000256" key="2">
    <source>
        <dbReference type="ARBA" id="ARBA00022692"/>
    </source>
</evidence>
<evidence type="ECO:0000313" key="10">
    <source>
        <dbReference type="Proteomes" id="UP000438983"/>
    </source>
</evidence>
<dbReference type="Gene3D" id="1.10.287.950">
    <property type="entry name" value="Methyl-accepting chemotaxis protein"/>
    <property type="match status" value="1"/>
</dbReference>
<keyword evidence="7" id="KW-0175">Coiled coil</keyword>
<dbReference type="PROSITE" id="PS50111">
    <property type="entry name" value="CHEMOTAXIS_TRANSDUC_2"/>
    <property type="match status" value="1"/>
</dbReference>
<dbReference type="Proteomes" id="UP000438983">
    <property type="component" value="Chromosome"/>
</dbReference>
<dbReference type="GO" id="GO:0016020">
    <property type="term" value="C:membrane"/>
    <property type="evidence" value="ECO:0007669"/>
    <property type="project" value="UniProtKB-SubCell"/>
</dbReference>
<evidence type="ECO:0000313" key="9">
    <source>
        <dbReference type="EMBL" id="QGZ30696.1"/>
    </source>
</evidence>
<comment type="subcellular location">
    <subcellularLocation>
        <location evidence="1">Membrane</location>
    </subcellularLocation>
</comment>
<proteinExistence type="predicted"/>
<dbReference type="EMBL" id="CP046902">
    <property type="protein sequence ID" value="QGZ30696.1"/>
    <property type="molecule type" value="Genomic_DNA"/>
</dbReference>
<accession>A0A6I6LQN7</accession>
<keyword evidence="3" id="KW-1133">Transmembrane helix</keyword>
<dbReference type="SUPFAM" id="SSF58104">
    <property type="entry name" value="Methyl-accepting chemotaxis protein (MCP) signaling domain"/>
    <property type="match status" value="1"/>
</dbReference>
<evidence type="ECO:0000259" key="8">
    <source>
        <dbReference type="PROSITE" id="PS50111"/>
    </source>
</evidence>
<sequence length="374" mass="40896">MSMDRALNGTHPVHHAPLASSAALQSYMDWLLLAAWAMACIAGLWQQQLLALALACIAVGLQLTQQRKRREQQRHSDHLLAVLGQQQGLSAPREDLVATFGAQSLRSERLRSEVRFASDALERMAGTAEHSSVDQAERVLAMTDASKALIHNLERVSTLGQQAMQAFADTHRQSQAGRDNATSVSTSMGEVRQSMQRTCDAVGQLLQDTTAVGKAALSIQNVAKQTQLLALNASIEAARAGEHGRGFAVVADEVRQLALTSDRAAQDITAVVATTENAVRRVEAEVVQHQQLLEQSGERSSALAAELDQLARRSQSSLAELDHLQTALDEQRDSNRLLREQLDHVETGVERQRTQAEELHSLTLYLTRLSRTEA</sequence>
<dbReference type="Pfam" id="PF00015">
    <property type="entry name" value="MCPsignal"/>
    <property type="match status" value="1"/>
</dbReference>
<dbReference type="PANTHER" id="PTHR32089:SF114">
    <property type="entry name" value="METHYL-ACCEPTING CHEMOTAXIS PROTEIN MCPB"/>
    <property type="match status" value="1"/>
</dbReference>
<evidence type="ECO:0000256" key="3">
    <source>
        <dbReference type="ARBA" id="ARBA00022989"/>
    </source>
</evidence>
<evidence type="ECO:0000256" key="5">
    <source>
        <dbReference type="ARBA" id="ARBA00023224"/>
    </source>
</evidence>
<gene>
    <name evidence="9" type="ORF">GQA94_11700</name>
</gene>
<feature type="domain" description="Methyl-accepting transducer" evidence="8">
    <location>
        <begin position="110"/>
        <end position="346"/>
    </location>
</feature>
<dbReference type="InterPro" id="IPR004089">
    <property type="entry name" value="MCPsignal_dom"/>
</dbReference>
<feature type="coiled-coil region" evidence="7">
    <location>
        <begin position="272"/>
        <end position="341"/>
    </location>
</feature>
<organism evidence="9 10">
    <name type="scientific">Stutzerimonas stutzeri</name>
    <name type="common">Pseudomonas stutzeri</name>
    <dbReference type="NCBI Taxonomy" id="316"/>
    <lineage>
        <taxon>Bacteria</taxon>
        <taxon>Pseudomonadati</taxon>
        <taxon>Pseudomonadota</taxon>
        <taxon>Gammaproteobacteria</taxon>
        <taxon>Pseudomonadales</taxon>
        <taxon>Pseudomonadaceae</taxon>
        <taxon>Stutzerimonas</taxon>
    </lineage>
</organism>
<evidence type="ECO:0000256" key="7">
    <source>
        <dbReference type="SAM" id="Coils"/>
    </source>
</evidence>
<reference evidence="9 10" key="1">
    <citation type="submission" date="2019-12" db="EMBL/GenBank/DDBJ databases">
        <title>Complete genome sequence of Pseudomonas stutzeri.</title>
        <authorList>
            <person name="Lim S.R."/>
            <person name="Kim J.H."/>
        </authorList>
    </citation>
    <scope>NUCLEOTIDE SEQUENCE [LARGE SCALE GENOMIC DNA]</scope>
    <source>
        <strain evidence="9 10">PM101005</strain>
    </source>
</reference>
<name>A0A6I6LQN7_STUST</name>
<evidence type="ECO:0000256" key="4">
    <source>
        <dbReference type="ARBA" id="ARBA00023136"/>
    </source>
</evidence>
<dbReference type="PANTHER" id="PTHR32089">
    <property type="entry name" value="METHYL-ACCEPTING CHEMOTAXIS PROTEIN MCPB"/>
    <property type="match status" value="1"/>
</dbReference>
<dbReference type="GO" id="GO:0006935">
    <property type="term" value="P:chemotaxis"/>
    <property type="evidence" value="ECO:0007669"/>
    <property type="project" value="UniProtKB-ARBA"/>
</dbReference>